<accession>A0A5A7QH96</accession>
<comment type="caution">
    <text evidence="1">The sequence shown here is derived from an EMBL/GenBank/DDBJ whole genome shotgun (WGS) entry which is preliminary data.</text>
</comment>
<dbReference type="AlphaFoldDB" id="A0A5A7QH96"/>
<reference evidence="2" key="1">
    <citation type="journal article" date="2019" name="Curr. Biol.">
        <title>Genome Sequence of Striga asiatica Provides Insight into the Evolution of Plant Parasitism.</title>
        <authorList>
            <person name="Yoshida S."/>
            <person name="Kim S."/>
            <person name="Wafula E.K."/>
            <person name="Tanskanen J."/>
            <person name="Kim Y.M."/>
            <person name="Honaas L."/>
            <person name="Yang Z."/>
            <person name="Spallek T."/>
            <person name="Conn C.E."/>
            <person name="Ichihashi Y."/>
            <person name="Cheong K."/>
            <person name="Cui S."/>
            <person name="Der J.P."/>
            <person name="Gundlach H."/>
            <person name="Jiao Y."/>
            <person name="Hori C."/>
            <person name="Ishida J.K."/>
            <person name="Kasahara H."/>
            <person name="Kiba T."/>
            <person name="Kim M.S."/>
            <person name="Koo N."/>
            <person name="Laohavisit A."/>
            <person name="Lee Y.H."/>
            <person name="Lumba S."/>
            <person name="McCourt P."/>
            <person name="Mortimer J.C."/>
            <person name="Mutuku J.M."/>
            <person name="Nomura T."/>
            <person name="Sasaki-Sekimoto Y."/>
            <person name="Seto Y."/>
            <person name="Wang Y."/>
            <person name="Wakatake T."/>
            <person name="Sakakibara H."/>
            <person name="Demura T."/>
            <person name="Yamaguchi S."/>
            <person name="Yoneyama K."/>
            <person name="Manabe R.I."/>
            <person name="Nelson D.C."/>
            <person name="Schulman A.H."/>
            <person name="Timko M.P."/>
            <person name="dePamphilis C.W."/>
            <person name="Choi D."/>
            <person name="Shirasu K."/>
        </authorList>
    </citation>
    <scope>NUCLEOTIDE SEQUENCE [LARGE SCALE GENOMIC DNA]</scope>
    <source>
        <strain evidence="2">cv. UVA1</strain>
    </source>
</reference>
<protein>
    <submittedName>
        <fullName evidence="1">Dihydrolipoyl dehydrogenase</fullName>
    </submittedName>
</protein>
<dbReference type="EMBL" id="BKCP01006904">
    <property type="protein sequence ID" value="GER44326.1"/>
    <property type="molecule type" value="Genomic_DNA"/>
</dbReference>
<proteinExistence type="predicted"/>
<evidence type="ECO:0000313" key="2">
    <source>
        <dbReference type="Proteomes" id="UP000325081"/>
    </source>
</evidence>
<evidence type="ECO:0000313" key="1">
    <source>
        <dbReference type="EMBL" id="GER44326.1"/>
    </source>
</evidence>
<organism evidence="1 2">
    <name type="scientific">Striga asiatica</name>
    <name type="common">Asiatic witchweed</name>
    <name type="synonym">Buchnera asiatica</name>
    <dbReference type="NCBI Taxonomy" id="4170"/>
    <lineage>
        <taxon>Eukaryota</taxon>
        <taxon>Viridiplantae</taxon>
        <taxon>Streptophyta</taxon>
        <taxon>Embryophyta</taxon>
        <taxon>Tracheophyta</taxon>
        <taxon>Spermatophyta</taxon>
        <taxon>Magnoliopsida</taxon>
        <taxon>eudicotyledons</taxon>
        <taxon>Gunneridae</taxon>
        <taxon>Pentapetalae</taxon>
        <taxon>asterids</taxon>
        <taxon>lamiids</taxon>
        <taxon>Lamiales</taxon>
        <taxon>Orobanchaceae</taxon>
        <taxon>Buchnereae</taxon>
        <taxon>Striga</taxon>
    </lineage>
</organism>
<keyword evidence="2" id="KW-1185">Reference proteome</keyword>
<dbReference type="Proteomes" id="UP000325081">
    <property type="component" value="Unassembled WGS sequence"/>
</dbReference>
<sequence>MEMKARLGLQSIEEWQHIESVGRVLSCCFQSVEVARELPGRGLKISIVKGQEDQQPLHLRISNLLIKFYVKNTRRERIESNFDVKTKNNYDFDTTVVAPSSGPIKFPSLCLRVWLGVVVWHARSWPKVLRGHYANPSIAPCSIKKEP</sequence>
<name>A0A5A7QH96_STRAF</name>
<gene>
    <name evidence="1" type="ORF">STAS_21227</name>
</gene>